<dbReference type="Pfam" id="PF20239">
    <property type="entry name" value="DUF6596"/>
    <property type="match status" value="1"/>
</dbReference>
<dbReference type="InterPro" id="IPR013325">
    <property type="entry name" value="RNA_pol_sigma_r2"/>
</dbReference>
<dbReference type="OrthoDB" id="9780299at2"/>
<evidence type="ECO:0000313" key="4">
    <source>
        <dbReference type="EMBL" id="MUN08984.1"/>
    </source>
</evidence>
<proteinExistence type="predicted"/>
<dbReference type="AlphaFoldDB" id="A0A7C9HNW0"/>
<dbReference type="GO" id="GO:0006352">
    <property type="term" value="P:DNA-templated transcription initiation"/>
    <property type="evidence" value="ECO:0007669"/>
    <property type="project" value="InterPro"/>
</dbReference>
<dbReference type="EMBL" id="WODA01000026">
    <property type="protein sequence ID" value="MUN08984.1"/>
    <property type="molecule type" value="Genomic_DNA"/>
</dbReference>
<reference evidence="4 5" key="1">
    <citation type="submission" date="2019-11" db="EMBL/GenBank/DDBJ databases">
        <title>Agromyces kandeliae sp. nov., isolated from mangrove soil.</title>
        <authorList>
            <person name="Wang R."/>
        </authorList>
    </citation>
    <scope>NUCLEOTIDE SEQUENCE [LARGE SCALE GENOMIC DNA]</scope>
    <source>
        <strain evidence="4 5">JCM 11431</strain>
    </source>
</reference>
<dbReference type="Proteomes" id="UP000480122">
    <property type="component" value="Unassembled WGS sequence"/>
</dbReference>
<gene>
    <name evidence="4" type="ORF">GLX25_17920</name>
</gene>
<keyword evidence="5" id="KW-1185">Reference proteome</keyword>
<evidence type="ECO:0000259" key="3">
    <source>
        <dbReference type="Pfam" id="PF20239"/>
    </source>
</evidence>
<comment type="caution">
    <text evidence="4">The sequence shown here is derived from an EMBL/GenBank/DDBJ whole genome shotgun (WGS) entry which is preliminary data.</text>
</comment>
<feature type="compositionally biased region" description="Basic and acidic residues" evidence="1">
    <location>
        <begin position="329"/>
        <end position="341"/>
    </location>
</feature>
<sequence>MGRDRGSARRRVHRRGRVDAERLTDRERAARLAAARTAAARAARESYGRLVALLAASTGDLALAEDALADAFERALRVWPDAGVPANPDGWLLTVARNRERDEWRSAARRRTVPWPADDESGAPSALAPTGVRGPGSSAPTHDPLAELDPDRIPDRRLELLFTCAHPAIDASVRTPLMLQAVLGFEAAEIARAFAVPPATMAQRLVRVKRRIRDARIPFAVPDRRAMAERVPPVLEAIYGCAAIDWRGDAGTLAGEAQYLAAVFARLLEHEPEAWGLAALTTLSLARRGADAAGFVPLDEQDPSTWDAGLIATGESALRRAARERVGARGDERVDARRDARGPAPGPGRFELEAAIQAVHCDRRRTGTTDWAALRTLYDALRLVAPSLGAEVARAVVVARLDGPEAGLAELPADASDFQPWWAARADLLADAGRRREAEEAYRRAAELADEADVRAYLAGRAARLEADAQPG</sequence>
<protein>
    <submittedName>
        <fullName evidence="4">RNA polymerase subunit sigma-70</fullName>
    </submittedName>
</protein>
<dbReference type="SUPFAM" id="SSF88659">
    <property type="entry name" value="Sigma3 and sigma4 domains of RNA polymerase sigma factors"/>
    <property type="match status" value="1"/>
</dbReference>
<evidence type="ECO:0000313" key="5">
    <source>
        <dbReference type="Proteomes" id="UP000480122"/>
    </source>
</evidence>
<feature type="domain" description="DUF6596" evidence="3">
    <location>
        <begin position="230"/>
        <end position="322"/>
    </location>
</feature>
<dbReference type="SUPFAM" id="SSF88946">
    <property type="entry name" value="Sigma2 domain of RNA polymerase sigma factors"/>
    <property type="match status" value="1"/>
</dbReference>
<dbReference type="Pfam" id="PF04542">
    <property type="entry name" value="Sigma70_r2"/>
    <property type="match status" value="1"/>
</dbReference>
<feature type="domain" description="RNA polymerase sigma-70 region 2" evidence="2">
    <location>
        <begin position="47"/>
        <end position="110"/>
    </location>
</feature>
<feature type="region of interest" description="Disordered" evidence="1">
    <location>
        <begin position="329"/>
        <end position="349"/>
    </location>
</feature>
<dbReference type="InterPro" id="IPR013324">
    <property type="entry name" value="RNA_pol_sigma_r3/r4-like"/>
</dbReference>
<dbReference type="Gene3D" id="1.10.1740.10">
    <property type="match status" value="1"/>
</dbReference>
<dbReference type="PANTHER" id="PTHR47756">
    <property type="entry name" value="BLL6612 PROTEIN-RELATED"/>
    <property type="match status" value="1"/>
</dbReference>
<dbReference type="GO" id="GO:0003700">
    <property type="term" value="F:DNA-binding transcription factor activity"/>
    <property type="evidence" value="ECO:0007669"/>
    <property type="project" value="InterPro"/>
</dbReference>
<dbReference type="InterPro" id="IPR007627">
    <property type="entry name" value="RNA_pol_sigma70_r2"/>
</dbReference>
<feature type="region of interest" description="Disordered" evidence="1">
    <location>
        <begin position="1"/>
        <end position="20"/>
    </location>
</feature>
<name>A0A7C9HNW0_9MICO</name>
<dbReference type="InterPro" id="IPR046531">
    <property type="entry name" value="DUF6596"/>
</dbReference>
<dbReference type="PANTHER" id="PTHR47756:SF2">
    <property type="entry name" value="BLL6612 PROTEIN"/>
    <property type="match status" value="1"/>
</dbReference>
<feature type="region of interest" description="Disordered" evidence="1">
    <location>
        <begin position="105"/>
        <end position="149"/>
    </location>
</feature>
<evidence type="ECO:0000259" key="2">
    <source>
        <dbReference type="Pfam" id="PF04542"/>
    </source>
</evidence>
<evidence type="ECO:0000256" key="1">
    <source>
        <dbReference type="SAM" id="MobiDB-lite"/>
    </source>
</evidence>
<accession>A0A7C9HNW0</accession>
<organism evidence="4 5">
    <name type="scientific">Agromyces luteolus</name>
    <dbReference type="NCBI Taxonomy" id="88373"/>
    <lineage>
        <taxon>Bacteria</taxon>
        <taxon>Bacillati</taxon>
        <taxon>Actinomycetota</taxon>
        <taxon>Actinomycetes</taxon>
        <taxon>Micrococcales</taxon>
        <taxon>Microbacteriaceae</taxon>
        <taxon>Agromyces</taxon>
    </lineage>
</organism>